<evidence type="ECO:0000313" key="6">
    <source>
        <dbReference type="EMBL" id="MDL9981514.1"/>
    </source>
</evidence>
<protein>
    <submittedName>
        <fullName evidence="6">Polysaccharide deacetylase family protein</fullName>
    </submittedName>
</protein>
<evidence type="ECO:0000256" key="2">
    <source>
        <dbReference type="ARBA" id="ARBA00022723"/>
    </source>
</evidence>
<proteinExistence type="predicted"/>
<keyword evidence="2" id="KW-0479">Metal-binding</keyword>
<dbReference type="PANTHER" id="PTHR31609:SF1">
    <property type="entry name" value="CARBOHYDRATE DEACETYLASE"/>
    <property type="match status" value="1"/>
</dbReference>
<evidence type="ECO:0000256" key="5">
    <source>
        <dbReference type="ARBA" id="ARBA00023277"/>
    </source>
</evidence>
<organism evidence="6 7">
    <name type="scientific">Microbacterium candidum</name>
    <dbReference type="NCBI Taxonomy" id="3041922"/>
    <lineage>
        <taxon>Bacteria</taxon>
        <taxon>Bacillati</taxon>
        <taxon>Actinomycetota</taxon>
        <taxon>Actinomycetes</taxon>
        <taxon>Micrococcales</taxon>
        <taxon>Microbacteriaceae</taxon>
        <taxon>Microbacterium</taxon>
    </lineage>
</organism>
<comment type="caution">
    <text evidence="6">The sequence shown here is derived from an EMBL/GenBank/DDBJ whole genome shotgun (WGS) entry which is preliminary data.</text>
</comment>
<evidence type="ECO:0000256" key="4">
    <source>
        <dbReference type="ARBA" id="ARBA00022842"/>
    </source>
</evidence>
<dbReference type="EMBL" id="JASXSZ010000009">
    <property type="protein sequence ID" value="MDL9981514.1"/>
    <property type="molecule type" value="Genomic_DNA"/>
</dbReference>
<dbReference type="InterPro" id="IPR006879">
    <property type="entry name" value="YdjC-like"/>
</dbReference>
<evidence type="ECO:0000256" key="1">
    <source>
        <dbReference type="ARBA" id="ARBA00001946"/>
    </source>
</evidence>
<evidence type="ECO:0000256" key="3">
    <source>
        <dbReference type="ARBA" id="ARBA00022801"/>
    </source>
</evidence>
<dbReference type="PANTHER" id="PTHR31609">
    <property type="entry name" value="YDJC DEACETYLASE FAMILY MEMBER"/>
    <property type="match status" value="1"/>
</dbReference>
<keyword evidence="7" id="KW-1185">Reference proteome</keyword>
<keyword evidence="4" id="KW-0460">Magnesium</keyword>
<dbReference type="RefSeq" id="WP_286290652.1">
    <property type="nucleotide sequence ID" value="NZ_JASXSZ010000009.1"/>
</dbReference>
<dbReference type="Proteomes" id="UP001235064">
    <property type="component" value="Unassembled WGS sequence"/>
</dbReference>
<accession>A0ABT7N486</accession>
<name>A0ABT7N486_9MICO</name>
<comment type="cofactor">
    <cofactor evidence="1">
        <name>Mg(2+)</name>
        <dbReference type="ChEBI" id="CHEBI:18420"/>
    </cofactor>
</comment>
<dbReference type="CDD" id="cd10802">
    <property type="entry name" value="YdjC_TTHB029_like"/>
    <property type="match status" value="1"/>
</dbReference>
<sequence length="312" mass="33310">MTTSLIERLGHPAGTRAIILNADDFGMCHAANTAIVERLEDGTLDSATIMMPCSWSPEAVSFAAAHPELDLGVHLVLTSEWRRYRWRPLTGVATTLVDDDGFFPADAAAVERNASAADVEAELRAQVSAALEAGVDVTHLDNHMGSVYGLVTGRDFIGPVLALAAEHGLPFRLPRSADGLGVGPEQEELLAGAVAGADALGVVLPDRLWSHSFALEGEGTAGEETYEQVRDGFFALLRAVPAGVTEIYLHPMIDGDDLRDTVDFAAAKRGYEHRLLADPALAAVLAEEGIVRVGWRDLRAVQRSERVAGVRA</sequence>
<dbReference type="InterPro" id="IPR011330">
    <property type="entry name" value="Glyco_hydro/deAcase_b/a-brl"/>
</dbReference>
<reference evidence="6 7" key="1">
    <citation type="submission" date="2023-06" db="EMBL/GenBank/DDBJ databases">
        <title>Microbacterium sp. nov., isolated from a waste landfill.</title>
        <authorList>
            <person name="Wen W."/>
        </authorList>
    </citation>
    <scope>NUCLEOTIDE SEQUENCE [LARGE SCALE GENOMIC DNA]</scope>
    <source>
        <strain evidence="6 7">ASV49</strain>
    </source>
</reference>
<dbReference type="Pfam" id="PF04794">
    <property type="entry name" value="YdjC"/>
    <property type="match status" value="1"/>
</dbReference>
<dbReference type="SUPFAM" id="SSF88713">
    <property type="entry name" value="Glycoside hydrolase/deacetylase"/>
    <property type="match status" value="1"/>
</dbReference>
<gene>
    <name evidence="6" type="ORF">QSV35_19465</name>
</gene>
<evidence type="ECO:0000313" key="7">
    <source>
        <dbReference type="Proteomes" id="UP001235064"/>
    </source>
</evidence>
<dbReference type="Gene3D" id="3.20.20.370">
    <property type="entry name" value="Glycoside hydrolase/deacetylase"/>
    <property type="match status" value="1"/>
</dbReference>
<keyword evidence="5" id="KW-0119">Carbohydrate metabolism</keyword>
<keyword evidence="3" id="KW-0378">Hydrolase</keyword>